<dbReference type="AlphaFoldDB" id="A0A9Q1HBN1"/>
<accession>A0A9Q1HBN1</accession>
<reference evidence="2" key="1">
    <citation type="submission" date="2021-10" db="EMBL/GenBank/DDBJ databases">
        <title>Tropical sea cucumber genome reveals ecological adaptation and Cuvierian tubules defense mechanism.</title>
        <authorList>
            <person name="Chen T."/>
        </authorList>
    </citation>
    <scope>NUCLEOTIDE SEQUENCE</scope>
    <source>
        <strain evidence="2">Nanhai2018</strain>
        <tissue evidence="2">Muscle</tissue>
    </source>
</reference>
<dbReference type="PANTHER" id="PTHR11360">
    <property type="entry name" value="MONOCARBOXYLATE TRANSPORTER"/>
    <property type="match status" value="1"/>
</dbReference>
<feature type="transmembrane region" description="Helical" evidence="1">
    <location>
        <begin position="336"/>
        <end position="357"/>
    </location>
</feature>
<dbReference type="InterPro" id="IPR036259">
    <property type="entry name" value="MFS_trans_sf"/>
</dbReference>
<evidence type="ECO:0000313" key="2">
    <source>
        <dbReference type="EMBL" id="KAJ8040154.1"/>
    </source>
</evidence>
<dbReference type="GO" id="GO:0008028">
    <property type="term" value="F:monocarboxylic acid transmembrane transporter activity"/>
    <property type="evidence" value="ECO:0007669"/>
    <property type="project" value="TreeGrafter"/>
</dbReference>
<comment type="caution">
    <text evidence="2">The sequence shown here is derived from an EMBL/GenBank/DDBJ whole genome shotgun (WGS) entry which is preliminary data.</text>
</comment>
<feature type="transmembrane region" description="Helical" evidence="1">
    <location>
        <begin position="47"/>
        <end position="73"/>
    </location>
</feature>
<keyword evidence="1" id="KW-0472">Membrane</keyword>
<sequence length="360" mass="39412">MTLTSIQWRSFLARCMYKFFIDGTLKSYGVLLEATARDITKYHFIAGWLFTLQVGACYLGCVGFGLLNIVTVLSLKDAFGQSFALAYSTTLMASNVGIAVMPLLLESLLRQFAKQEAMLIFSSAYCTLLLLGLITPSQNNCDGEDEQSPSEIPQAICNKKSKSNDAQENEELLPVLEGRVPSFKSKERDCTNKDKANRLISLIISHPYALVLLLLSTSYDYVFSSWSIFLVPLGESLGLTSETAVWLSTVSGLSGFVGRLFCIAMYFWSDINLQTGFTIPYLLIACGCLLTAFFKRFLWLAVAASLGGFGVAVLGNMTSTVIPACVCDKHFQVTVILLYTASGIITQFGGIATGKLYNLI</sequence>
<dbReference type="Proteomes" id="UP001152320">
    <property type="component" value="Chromosome 6"/>
</dbReference>
<dbReference type="SUPFAM" id="SSF103473">
    <property type="entry name" value="MFS general substrate transporter"/>
    <property type="match status" value="1"/>
</dbReference>
<evidence type="ECO:0000313" key="3">
    <source>
        <dbReference type="Proteomes" id="UP001152320"/>
    </source>
</evidence>
<evidence type="ECO:0000256" key="1">
    <source>
        <dbReference type="SAM" id="Phobius"/>
    </source>
</evidence>
<keyword evidence="3" id="KW-1185">Reference proteome</keyword>
<dbReference type="InterPro" id="IPR050327">
    <property type="entry name" value="Proton-linked_MCT"/>
</dbReference>
<dbReference type="OrthoDB" id="2213137at2759"/>
<keyword evidence="1" id="KW-0812">Transmembrane</keyword>
<feature type="transmembrane region" description="Helical" evidence="1">
    <location>
        <begin position="297"/>
        <end position="316"/>
    </location>
</feature>
<feature type="transmembrane region" description="Helical" evidence="1">
    <location>
        <begin position="208"/>
        <end position="233"/>
    </location>
</feature>
<organism evidence="2 3">
    <name type="scientific">Holothuria leucospilota</name>
    <name type="common">Black long sea cucumber</name>
    <name type="synonym">Mertensiothuria leucospilota</name>
    <dbReference type="NCBI Taxonomy" id="206669"/>
    <lineage>
        <taxon>Eukaryota</taxon>
        <taxon>Metazoa</taxon>
        <taxon>Echinodermata</taxon>
        <taxon>Eleutherozoa</taxon>
        <taxon>Echinozoa</taxon>
        <taxon>Holothuroidea</taxon>
        <taxon>Aspidochirotacea</taxon>
        <taxon>Aspidochirotida</taxon>
        <taxon>Holothuriidae</taxon>
        <taxon>Holothuria</taxon>
    </lineage>
</organism>
<feature type="transmembrane region" description="Helical" evidence="1">
    <location>
        <begin position="245"/>
        <end position="267"/>
    </location>
</feature>
<dbReference type="InterPro" id="IPR011701">
    <property type="entry name" value="MFS"/>
</dbReference>
<feature type="transmembrane region" description="Helical" evidence="1">
    <location>
        <begin position="273"/>
        <end position="290"/>
    </location>
</feature>
<proteinExistence type="predicted"/>
<name>A0A9Q1HBN1_HOLLE</name>
<dbReference type="Pfam" id="PF07690">
    <property type="entry name" value="MFS_1"/>
    <property type="match status" value="1"/>
</dbReference>
<feature type="transmembrane region" description="Helical" evidence="1">
    <location>
        <begin position="85"/>
        <end position="105"/>
    </location>
</feature>
<protein>
    <submittedName>
        <fullName evidence="2">Uncharacterized protein</fullName>
    </submittedName>
</protein>
<keyword evidence="1" id="KW-1133">Transmembrane helix</keyword>
<dbReference type="EMBL" id="JAIZAY010000006">
    <property type="protein sequence ID" value="KAJ8040154.1"/>
    <property type="molecule type" value="Genomic_DNA"/>
</dbReference>
<dbReference type="PANTHER" id="PTHR11360:SF303">
    <property type="entry name" value="MAJOR FACILITATOR SUPERFAMILY (MFS) PROFILE DOMAIN-CONTAINING PROTEIN"/>
    <property type="match status" value="1"/>
</dbReference>
<gene>
    <name evidence="2" type="ORF">HOLleu_14372</name>
</gene>